<dbReference type="InterPro" id="IPR036388">
    <property type="entry name" value="WH-like_DNA-bd_sf"/>
</dbReference>
<evidence type="ECO:0000313" key="2">
    <source>
        <dbReference type="EMBL" id="MBW5485775.1"/>
    </source>
</evidence>
<dbReference type="InterPro" id="IPR013324">
    <property type="entry name" value="RNA_pol_sigma_r3/r4-like"/>
</dbReference>
<dbReference type="Gene3D" id="1.10.10.10">
    <property type="entry name" value="Winged helix-like DNA-binding domain superfamily/Winged helix DNA-binding domain"/>
    <property type="match status" value="1"/>
</dbReference>
<feature type="domain" description="RNA polymerase sigma-70 region 4" evidence="1">
    <location>
        <begin position="106"/>
        <end position="153"/>
    </location>
</feature>
<dbReference type="InterPro" id="IPR007630">
    <property type="entry name" value="RNA_pol_sigma70_r4"/>
</dbReference>
<keyword evidence="3" id="KW-1185">Reference proteome</keyword>
<dbReference type="EMBL" id="WTFF01000294">
    <property type="protein sequence ID" value="MBW5485775.1"/>
    <property type="molecule type" value="Genomic_DNA"/>
</dbReference>
<gene>
    <name evidence="2" type="ORF">GPJ59_28860</name>
</gene>
<evidence type="ECO:0000313" key="3">
    <source>
        <dbReference type="Proteomes" id="UP000812013"/>
    </source>
</evidence>
<name>A0ABS6ZDC9_9ACTN</name>
<accession>A0ABS6ZDC9</accession>
<reference evidence="2 3" key="1">
    <citation type="submission" date="2019-12" db="EMBL/GenBank/DDBJ databases">
        <title>Genome sequence of Streptomyces bambusae.</title>
        <authorList>
            <person name="Bansal K."/>
            <person name="Choksket S."/>
            <person name="Korpole S."/>
            <person name="Patil P.B."/>
        </authorList>
    </citation>
    <scope>NUCLEOTIDE SEQUENCE [LARGE SCALE GENOMIC DNA]</scope>
    <source>
        <strain evidence="2 3">SK60</strain>
    </source>
</reference>
<dbReference type="Pfam" id="PF04545">
    <property type="entry name" value="Sigma70_r4"/>
    <property type="match status" value="1"/>
</dbReference>
<evidence type="ECO:0000259" key="1">
    <source>
        <dbReference type="Pfam" id="PF04545"/>
    </source>
</evidence>
<protein>
    <submittedName>
        <fullName evidence="2">RNA polymerase</fullName>
    </submittedName>
</protein>
<sequence length="160" mass="17031">MGGYGSGYSGDCGGGYGGQEGAYYAEFEAFVAGAGQRLLHLATLLTAEPKDDTAAARRLLSGALARTYADWRRLRADDPYAATRAELCTAFARSAWRHHKGRGGVLSALLPQERLVVVLRLYEGVAEEQVGALLGVPPDRVRALNHRAMSALRRGQGAAA</sequence>
<proteinExistence type="predicted"/>
<dbReference type="Proteomes" id="UP000812013">
    <property type="component" value="Unassembled WGS sequence"/>
</dbReference>
<comment type="caution">
    <text evidence="2">The sequence shown here is derived from an EMBL/GenBank/DDBJ whole genome shotgun (WGS) entry which is preliminary data.</text>
</comment>
<dbReference type="SUPFAM" id="SSF88659">
    <property type="entry name" value="Sigma3 and sigma4 domains of RNA polymerase sigma factors"/>
    <property type="match status" value="1"/>
</dbReference>
<organism evidence="2 3">
    <name type="scientific">Streptomyces bambusae</name>
    <dbReference type="NCBI Taxonomy" id="1550616"/>
    <lineage>
        <taxon>Bacteria</taxon>
        <taxon>Bacillati</taxon>
        <taxon>Actinomycetota</taxon>
        <taxon>Actinomycetes</taxon>
        <taxon>Kitasatosporales</taxon>
        <taxon>Streptomycetaceae</taxon>
        <taxon>Streptomyces</taxon>
    </lineage>
</organism>